<dbReference type="KEGG" id="kro:BVG79_02016"/>
<keyword evidence="2" id="KW-1185">Reference proteome</keyword>
<dbReference type="STRING" id="92947.BVG79_02016"/>
<accession>A0A1W6P1H8</accession>
<proteinExistence type="predicted"/>
<gene>
    <name evidence="1" type="ORF">BVG79_02016</name>
</gene>
<protein>
    <submittedName>
        <fullName evidence="1">Uncharacterized protein</fullName>
    </submittedName>
</protein>
<evidence type="ECO:0000313" key="1">
    <source>
        <dbReference type="EMBL" id="ARO15356.1"/>
    </source>
</evidence>
<organism evidence="1 2">
    <name type="scientific">Ketogulonicigenium robustum</name>
    <dbReference type="NCBI Taxonomy" id="92947"/>
    <lineage>
        <taxon>Bacteria</taxon>
        <taxon>Pseudomonadati</taxon>
        <taxon>Pseudomonadota</taxon>
        <taxon>Alphaproteobacteria</taxon>
        <taxon>Rhodobacterales</taxon>
        <taxon>Roseobacteraceae</taxon>
        <taxon>Ketogulonicigenium</taxon>
    </lineage>
</organism>
<dbReference type="AlphaFoldDB" id="A0A1W6P1H8"/>
<name>A0A1W6P1H8_9RHOB</name>
<sequence length="43" mass="4787">MHRAAAQAEAQPAVNASTARSMLRDLAETCAQDVFNRQHIRYS</sequence>
<reference evidence="1 2" key="1">
    <citation type="submission" date="2017-02" db="EMBL/GenBank/DDBJ databases">
        <title>Ketogulonicigenium robustum SPU B003 Genome sequencing and assembly.</title>
        <authorList>
            <person name="Li Y."/>
            <person name="Liu L."/>
            <person name="Wang C."/>
            <person name="Zhang M."/>
            <person name="Zhang T."/>
            <person name="Zhang Y."/>
        </authorList>
    </citation>
    <scope>NUCLEOTIDE SEQUENCE [LARGE SCALE GENOMIC DNA]</scope>
    <source>
        <strain evidence="1 2">SPU_B003</strain>
    </source>
</reference>
<dbReference type="Proteomes" id="UP000242447">
    <property type="component" value="Chromosome"/>
</dbReference>
<evidence type="ECO:0000313" key="2">
    <source>
        <dbReference type="Proteomes" id="UP000242447"/>
    </source>
</evidence>
<dbReference type="EMBL" id="CP019937">
    <property type="protein sequence ID" value="ARO15356.1"/>
    <property type="molecule type" value="Genomic_DNA"/>
</dbReference>